<feature type="compositionally biased region" description="Low complexity" evidence="6">
    <location>
        <begin position="217"/>
        <end position="232"/>
    </location>
</feature>
<sequence>MAGRRMTAGTKIHQAPTTSTDQPKSKGKAMEARAQARYVRVTPMKARRVIDLIRGMNAGDAQAVLTFAPQAASEPIGKVLASAIANATNNYAMDARALVISAAFVDEGPTQKRIRPRAQGRAYRIRKRSSHITVVVSDGREVIAVKPVSKKAAADASKETKAPAAKAPEKKAAVAAAPPAAKKAAAKKPADAPAAKKAPAKKASEAPASKTTKKAAAKSTDTPAASTTETKD</sequence>
<dbReference type="GO" id="GO:0003735">
    <property type="term" value="F:structural constituent of ribosome"/>
    <property type="evidence" value="ECO:0007669"/>
    <property type="project" value="InterPro"/>
</dbReference>
<evidence type="ECO:0000313" key="7">
    <source>
        <dbReference type="EMBL" id="CAB4985380.1"/>
    </source>
</evidence>
<dbReference type="Pfam" id="PF00237">
    <property type="entry name" value="Ribosomal_L22"/>
    <property type="match status" value="1"/>
</dbReference>
<feature type="compositionally biased region" description="Basic and acidic residues" evidence="6">
    <location>
        <begin position="152"/>
        <end position="172"/>
    </location>
</feature>
<keyword evidence="3" id="KW-0694">RNA-binding</keyword>
<keyword evidence="5" id="KW-0687">Ribonucleoprotein</keyword>
<proteinExistence type="inferred from homology"/>
<dbReference type="InterPro" id="IPR001063">
    <property type="entry name" value="Ribosomal_uL22"/>
</dbReference>
<keyword evidence="2" id="KW-0699">rRNA-binding</keyword>
<dbReference type="HAMAP" id="MF_01331_B">
    <property type="entry name" value="Ribosomal_uL22_B"/>
    <property type="match status" value="1"/>
</dbReference>
<protein>
    <submittedName>
        <fullName evidence="7">Unannotated protein</fullName>
    </submittedName>
</protein>
<comment type="similarity">
    <text evidence="1">Belongs to the universal ribosomal protein uL22 family.</text>
</comment>
<dbReference type="NCBIfam" id="TIGR01044">
    <property type="entry name" value="rplV_bact"/>
    <property type="match status" value="1"/>
</dbReference>
<accession>A0A6J7MW32</accession>
<dbReference type="SUPFAM" id="SSF54843">
    <property type="entry name" value="Ribosomal protein L22"/>
    <property type="match status" value="1"/>
</dbReference>
<dbReference type="PANTHER" id="PTHR13501:SF8">
    <property type="entry name" value="LARGE RIBOSOMAL SUBUNIT PROTEIN UL22M"/>
    <property type="match status" value="1"/>
</dbReference>
<organism evidence="7">
    <name type="scientific">freshwater metagenome</name>
    <dbReference type="NCBI Taxonomy" id="449393"/>
    <lineage>
        <taxon>unclassified sequences</taxon>
        <taxon>metagenomes</taxon>
        <taxon>ecological metagenomes</taxon>
    </lineage>
</organism>
<dbReference type="CDD" id="cd00336">
    <property type="entry name" value="Ribosomal_L22"/>
    <property type="match status" value="1"/>
</dbReference>
<dbReference type="Gene3D" id="3.90.470.10">
    <property type="entry name" value="Ribosomal protein L22/L17"/>
    <property type="match status" value="1"/>
</dbReference>
<dbReference type="GO" id="GO:0022625">
    <property type="term" value="C:cytosolic large ribosomal subunit"/>
    <property type="evidence" value="ECO:0007669"/>
    <property type="project" value="TreeGrafter"/>
</dbReference>
<evidence type="ECO:0000256" key="4">
    <source>
        <dbReference type="ARBA" id="ARBA00022980"/>
    </source>
</evidence>
<dbReference type="InterPro" id="IPR036394">
    <property type="entry name" value="Ribosomal_uL22_sf"/>
</dbReference>
<gene>
    <name evidence="7" type="ORF">UFOPK3957_00695</name>
</gene>
<dbReference type="GO" id="GO:0019843">
    <property type="term" value="F:rRNA binding"/>
    <property type="evidence" value="ECO:0007669"/>
    <property type="project" value="UniProtKB-KW"/>
</dbReference>
<evidence type="ECO:0000256" key="2">
    <source>
        <dbReference type="ARBA" id="ARBA00022730"/>
    </source>
</evidence>
<evidence type="ECO:0000256" key="3">
    <source>
        <dbReference type="ARBA" id="ARBA00022884"/>
    </source>
</evidence>
<keyword evidence="4" id="KW-0689">Ribosomal protein</keyword>
<dbReference type="InterPro" id="IPR018260">
    <property type="entry name" value="Ribosomal_uL22_CS"/>
</dbReference>
<dbReference type="PROSITE" id="PS00464">
    <property type="entry name" value="RIBOSOMAL_L22"/>
    <property type="match status" value="1"/>
</dbReference>
<dbReference type="InterPro" id="IPR047867">
    <property type="entry name" value="Ribosomal_uL22_bac/org-type"/>
</dbReference>
<dbReference type="AlphaFoldDB" id="A0A6J7MW32"/>
<dbReference type="GO" id="GO:0006412">
    <property type="term" value="P:translation"/>
    <property type="evidence" value="ECO:0007669"/>
    <property type="project" value="InterPro"/>
</dbReference>
<dbReference type="EMBL" id="CAFBOM010000097">
    <property type="protein sequence ID" value="CAB4985380.1"/>
    <property type="molecule type" value="Genomic_DNA"/>
</dbReference>
<evidence type="ECO:0000256" key="1">
    <source>
        <dbReference type="ARBA" id="ARBA00009451"/>
    </source>
</evidence>
<dbReference type="FunFam" id="3.90.470.10:FF:000002">
    <property type="entry name" value="50S ribosomal protein L22"/>
    <property type="match status" value="1"/>
</dbReference>
<feature type="region of interest" description="Disordered" evidence="6">
    <location>
        <begin position="1"/>
        <end position="28"/>
    </location>
</feature>
<feature type="compositionally biased region" description="Low complexity" evidence="6">
    <location>
        <begin position="173"/>
        <end position="183"/>
    </location>
</feature>
<dbReference type="PANTHER" id="PTHR13501">
    <property type="entry name" value="CHLOROPLAST 50S RIBOSOMAL PROTEIN L22-RELATED"/>
    <property type="match status" value="1"/>
</dbReference>
<feature type="region of interest" description="Disordered" evidence="6">
    <location>
        <begin position="148"/>
        <end position="232"/>
    </location>
</feature>
<reference evidence="7" key="1">
    <citation type="submission" date="2020-05" db="EMBL/GenBank/DDBJ databases">
        <authorList>
            <person name="Chiriac C."/>
            <person name="Salcher M."/>
            <person name="Ghai R."/>
            <person name="Kavagutti S V."/>
        </authorList>
    </citation>
    <scope>NUCLEOTIDE SEQUENCE</scope>
</reference>
<dbReference type="InterPro" id="IPR005727">
    <property type="entry name" value="Ribosomal_uL22_bac/chlpt-type"/>
</dbReference>
<evidence type="ECO:0000256" key="5">
    <source>
        <dbReference type="ARBA" id="ARBA00023274"/>
    </source>
</evidence>
<evidence type="ECO:0000256" key="6">
    <source>
        <dbReference type="SAM" id="MobiDB-lite"/>
    </source>
</evidence>
<name>A0A6J7MW32_9ZZZZ</name>